<dbReference type="GO" id="GO:0005524">
    <property type="term" value="F:ATP binding"/>
    <property type="evidence" value="ECO:0007669"/>
    <property type="project" value="UniProtKB-KW"/>
</dbReference>
<dbReference type="GO" id="GO:0016887">
    <property type="term" value="F:ATP hydrolysis activity"/>
    <property type="evidence" value="ECO:0007669"/>
    <property type="project" value="InterPro"/>
</dbReference>
<dbReference type="PROSITE" id="PS50893">
    <property type="entry name" value="ABC_TRANSPORTER_2"/>
    <property type="match status" value="1"/>
</dbReference>
<dbReference type="PANTHER" id="PTHR24220">
    <property type="entry name" value="IMPORT ATP-BINDING PROTEIN"/>
    <property type="match status" value="1"/>
</dbReference>
<proteinExistence type="inferred from homology"/>
<dbReference type="GO" id="GO:0022857">
    <property type="term" value="F:transmembrane transporter activity"/>
    <property type="evidence" value="ECO:0007669"/>
    <property type="project" value="TreeGrafter"/>
</dbReference>
<dbReference type="GO" id="GO:0005886">
    <property type="term" value="C:plasma membrane"/>
    <property type="evidence" value="ECO:0007669"/>
    <property type="project" value="TreeGrafter"/>
</dbReference>
<evidence type="ECO:0000259" key="5">
    <source>
        <dbReference type="PROSITE" id="PS50893"/>
    </source>
</evidence>
<dbReference type="InterPro" id="IPR017871">
    <property type="entry name" value="ABC_transporter-like_CS"/>
</dbReference>
<dbReference type="RefSeq" id="WP_100257441.1">
    <property type="nucleotide sequence ID" value="NZ_CP011797.1"/>
</dbReference>
<keyword evidence="2" id="KW-0547">Nucleotide-binding</keyword>
<dbReference type="InterPro" id="IPR017911">
    <property type="entry name" value="MacB-like_ATP-bd"/>
</dbReference>
<dbReference type="SMART" id="SM00382">
    <property type="entry name" value="AAA"/>
    <property type="match status" value="1"/>
</dbReference>
<dbReference type="EMBL" id="CP011797">
    <property type="protein sequence ID" value="ATX77163.1"/>
    <property type="molecule type" value="Genomic_DNA"/>
</dbReference>
<dbReference type="PANTHER" id="PTHR24220:SF86">
    <property type="entry name" value="ABC TRANSPORTER ABCH.1"/>
    <property type="match status" value="1"/>
</dbReference>
<reference evidence="6 7" key="1">
    <citation type="journal article" date="2017" name="Environ. Microbiol.">
        <title>Genomic and physiological analyses of 'Reinekea forsetii' reveal a versatile opportunistic lifestyle during spring algae blooms.</title>
        <authorList>
            <person name="Avci B."/>
            <person name="Hahnke R.L."/>
            <person name="Chafee M."/>
            <person name="Fischer T."/>
            <person name="Gruber-Vodicka H."/>
            <person name="Tegetmeyer H.E."/>
            <person name="Harder J."/>
            <person name="Fuchs B.M."/>
            <person name="Amann R.I."/>
            <person name="Teeling H."/>
        </authorList>
    </citation>
    <scope>NUCLEOTIDE SEQUENCE [LARGE SCALE GENOMIC DNA]</scope>
    <source>
        <strain evidence="6 7">Hel1_31_D35</strain>
    </source>
</reference>
<dbReference type="GO" id="GO:1902495">
    <property type="term" value="C:transmembrane transporter complex"/>
    <property type="evidence" value="ECO:0007669"/>
    <property type="project" value="UniProtKB-ARBA"/>
</dbReference>
<name>A0A2K8KQZ8_9GAMM</name>
<dbReference type="Pfam" id="PF00005">
    <property type="entry name" value="ABC_tran"/>
    <property type="match status" value="1"/>
</dbReference>
<dbReference type="KEGG" id="rfo:REIFOR_02028"/>
<dbReference type="InterPro" id="IPR003439">
    <property type="entry name" value="ABC_transporter-like_ATP-bd"/>
</dbReference>
<keyword evidence="1" id="KW-0813">Transport</keyword>
<dbReference type="FunFam" id="3.40.50.300:FF:000032">
    <property type="entry name" value="Export ABC transporter ATP-binding protein"/>
    <property type="match status" value="1"/>
</dbReference>
<gene>
    <name evidence="6" type="ORF">REIFOR_02028</name>
</gene>
<evidence type="ECO:0000256" key="4">
    <source>
        <dbReference type="ARBA" id="ARBA00038388"/>
    </source>
</evidence>
<protein>
    <submittedName>
        <fullName evidence="6">ABC transporter, ATP-binding protein</fullName>
    </submittedName>
</protein>
<dbReference type="AlphaFoldDB" id="A0A2K8KQZ8"/>
<sequence length="255" mass="27628">MAVIKLDSVTKQYALGNTLVKALNDVSFAAHAGDFIALSGPSGSGKSTALNLIGCIDAPTSGQVEINGIITGSMSEVEITRLRHQKLGFIFQSFNLIPVLNVRENIEFPLLLDSSKHNPYANWAPAEQQDWINHLIEQVGLADRRINRPNELSGGQRQRVAIARALVTKPSIVLADEPTANLDSKTGAQIIALMHQMNQELGTTFVFSTHDPRVVEIADHVVKLQDGTIIDEYFQNGKSATGDHAPAAEPMAQAE</sequence>
<dbReference type="OrthoDB" id="9802264at2"/>
<comment type="similarity">
    <text evidence="4">Belongs to the ABC transporter superfamily. Macrolide exporter (TC 3.A.1.122) family.</text>
</comment>
<keyword evidence="3 6" id="KW-0067">ATP-binding</keyword>
<dbReference type="InterPro" id="IPR015854">
    <property type="entry name" value="ABC_transpr_LolD-like"/>
</dbReference>
<dbReference type="Gene3D" id="3.40.50.300">
    <property type="entry name" value="P-loop containing nucleotide triphosphate hydrolases"/>
    <property type="match status" value="1"/>
</dbReference>
<feature type="domain" description="ABC transporter" evidence="5">
    <location>
        <begin position="4"/>
        <end position="251"/>
    </location>
</feature>
<evidence type="ECO:0000256" key="1">
    <source>
        <dbReference type="ARBA" id="ARBA00022448"/>
    </source>
</evidence>
<organism evidence="6 7">
    <name type="scientific">Reinekea forsetii</name>
    <dbReference type="NCBI Taxonomy" id="1336806"/>
    <lineage>
        <taxon>Bacteria</taxon>
        <taxon>Pseudomonadati</taxon>
        <taxon>Pseudomonadota</taxon>
        <taxon>Gammaproteobacteria</taxon>
        <taxon>Oceanospirillales</taxon>
        <taxon>Saccharospirillaceae</taxon>
        <taxon>Reinekea</taxon>
    </lineage>
</organism>
<dbReference type="PROSITE" id="PS00211">
    <property type="entry name" value="ABC_TRANSPORTER_1"/>
    <property type="match status" value="1"/>
</dbReference>
<accession>A0A2K8KQZ8</accession>
<dbReference type="CDD" id="cd03255">
    <property type="entry name" value="ABC_MJ0796_LolCDE_FtsE"/>
    <property type="match status" value="1"/>
</dbReference>
<evidence type="ECO:0000313" key="7">
    <source>
        <dbReference type="Proteomes" id="UP000229757"/>
    </source>
</evidence>
<keyword evidence="7" id="KW-1185">Reference proteome</keyword>
<dbReference type="InterPro" id="IPR027417">
    <property type="entry name" value="P-loop_NTPase"/>
</dbReference>
<evidence type="ECO:0000256" key="2">
    <source>
        <dbReference type="ARBA" id="ARBA00022741"/>
    </source>
</evidence>
<dbReference type="SUPFAM" id="SSF52540">
    <property type="entry name" value="P-loop containing nucleoside triphosphate hydrolases"/>
    <property type="match status" value="1"/>
</dbReference>
<evidence type="ECO:0000256" key="3">
    <source>
        <dbReference type="ARBA" id="ARBA00022840"/>
    </source>
</evidence>
<dbReference type="Proteomes" id="UP000229757">
    <property type="component" value="Chromosome"/>
</dbReference>
<dbReference type="InterPro" id="IPR003593">
    <property type="entry name" value="AAA+_ATPase"/>
</dbReference>
<evidence type="ECO:0000313" key="6">
    <source>
        <dbReference type="EMBL" id="ATX77163.1"/>
    </source>
</evidence>